<keyword evidence="1" id="KW-0472">Membrane</keyword>
<feature type="transmembrane region" description="Helical" evidence="1">
    <location>
        <begin position="138"/>
        <end position="155"/>
    </location>
</feature>
<accession>A0A937X7Y3</accession>
<keyword evidence="1" id="KW-0812">Transmembrane</keyword>
<dbReference type="AlphaFoldDB" id="A0A937X7Y3"/>
<sequence>MSQLIGVWVAAFLTLCIFSFLYRDNPFFRFAESLFAGVSLGYYIGIVAVNTLVPNLINPLFGDFGANAHLLIPLLLGLNLYTRFIPRIAWLARISLAVYIAYYIGINMVQKIQGEIVPQVGSTILHPIGGVMTPVDNLILIVGVLAVLIYFYFSIEHRGAVGAVSRLGVWFLMLGFGAAFGYTVMGRVSLLIGRMNFLFIDLVRITGQAL</sequence>
<evidence type="ECO:0000313" key="3">
    <source>
        <dbReference type="Proteomes" id="UP000748308"/>
    </source>
</evidence>
<feature type="transmembrane region" description="Helical" evidence="1">
    <location>
        <begin position="34"/>
        <end position="52"/>
    </location>
</feature>
<name>A0A937X7Y3_UNCEI</name>
<feature type="transmembrane region" description="Helical" evidence="1">
    <location>
        <begin position="64"/>
        <end position="81"/>
    </location>
</feature>
<keyword evidence="1" id="KW-1133">Transmembrane helix</keyword>
<organism evidence="2 3">
    <name type="scientific">Eiseniibacteriota bacterium</name>
    <dbReference type="NCBI Taxonomy" id="2212470"/>
    <lineage>
        <taxon>Bacteria</taxon>
        <taxon>Candidatus Eiseniibacteriota</taxon>
    </lineage>
</organism>
<proteinExistence type="predicted"/>
<gene>
    <name evidence="2" type="ORF">FJY75_03210</name>
</gene>
<feature type="transmembrane region" description="Helical" evidence="1">
    <location>
        <begin position="6"/>
        <end position="22"/>
    </location>
</feature>
<dbReference type="EMBL" id="VGIY01000047">
    <property type="protein sequence ID" value="MBM3316840.1"/>
    <property type="molecule type" value="Genomic_DNA"/>
</dbReference>
<evidence type="ECO:0000256" key="1">
    <source>
        <dbReference type="SAM" id="Phobius"/>
    </source>
</evidence>
<feature type="transmembrane region" description="Helical" evidence="1">
    <location>
        <begin position="167"/>
        <end position="185"/>
    </location>
</feature>
<reference evidence="2" key="1">
    <citation type="submission" date="2019-03" db="EMBL/GenBank/DDBJ databases">
        <title>Lake Tanganyika Metagenome-Assembled Genomes (MAGs).</title>
        <authorList>
            <person name="Tran P."/>
        </authorList>
    </citation>
    <scope>NUCLEOTIDE SEQUENCE</scope>
    <source>
        <strain evidence="2">M_DeepCast_400m_m2_100</strain>
    </source>
</reference>
<comment type="caution">
    <text evidence="2">The sequence shown here is derived from an EMBL/GenBank/DDBJ whole genome shotgun (WGS) entry which is preliminary data.</text>
</comment>
<dbReference type="Proteomes" id="UP000748308">
    <property type="component" value="Unassembled WGS sequence"/>
</dbReference>
<evidence type="ECO:0000313" key="2">
    <source>
        <dbReference type="EMBL" id="MBM3316840.1"/>
    </source>
</evidence>
<protein>
    <submittedName>
        <fullName evidence="2">Uncharacterized protein</fullName>
    </submittedName>
</protein>
<feature type="transmembrane region" description="Helical" evidence="1">
    <location>
        <begin position="88"/>
        <end position="106"/>
    </location>
</feature>